<keyword evidence="1" id="KW-0472">Membrane</keyword>
<proteinExistence type="predicted"/>
<sequence>MPVLLRLRHWQAFLLLFVLPFLLQYSLLQLLRAASVDPGWLSSLLLNALPSVVYVLWLWRVGLFLFWRLPAADNSSRVYFHMGAVYFFLYTLLFIYTLTLVKESVLNGNFPYGMLLLLAPMHLLATFCFLYMVYFAAKALVRAEQQRDVRFGEFSGAYFLFMFLPLGIWFLQPRLHKFTTGTGRA</sequence>
<feature type="transmembrane region" description="Helical" evidence="1">
    <location>
        <begin position="78"/>
        <end position="98"/>
    </location>
</feature>
<evidence type="ECO:0008006" key="4">
    <source>
        <dbReference type="Google" id="ProtNLM"/>
    </source>
</evidence>
<dbReference type="RefSeq" id="WP_345163265.1">
    <property type="nucleotide sequence ID" value="NZ_BAABHC010000039.1"/>
</dbReference>
<gene>
    <name evidence="2" type="ORF">GCM10023188_47260</name>
</gene>
<dbReference type="Proteomes" id="UP001500552">
    <property type="component" value="Unassembled WGS sequence"/>
</dbReference>
<reference evidence="3" key="1">
    <citation type="journal article" date="2019" name="Int. J. Syst. Evol. Microbiol.">
        <title>The Global Catalogue of Microorganisms (GCM) 10K type strain sequencing project: providing services to taxonomists for standard genome sequencing and annotation.</title>
        <authorList>
            <consortium name="The Broad Institute Genomics Platform"/>
            <consortium name="The Broad Institute Genome Sequencing Center for Infectious Disease"/>
            <person name="Wu L."/>
            <person name="Ma J."/>
        </authorList>
    </citation>
    <scope>NUCLEOTIDE SEQUENCE [LARGE SCALE GENOMIC DNA]</scope>
    <source>
        <strain evidence="3">JCM 17926</strain>
    </source>
</reference>
<accession>A0ABP8M7K4</accession>
<evidence type="ECO:0000313" key="2">
    <source>
        <dbReference type="EMBL" id="GAA4444815.1"/>
    </source>
</evidence>
<organism evidence="2 3">
    <name type="scientific">Pontibacter saemangeumensis</name>
    <dbReference type="NCBI Taxonomy" id="1084525"/>
    <lineage>
        <taxon>Bacteria</taxon>
        <taxon>Pseudomonadati</taxon>
        <taxon>Bacteroidota</taxon>
        <taxon>Cytophagia</taxon>
        <taxon>Cytophagales</taxon>
        <taxon>Hymenobacteraceae</taxon>
        <taxon>Pontibacter</taxon>
    </lineage>
</organism>
<evidence type="ECO:0000313" key="3">
    <source>
        <dbReference type="Proteomes" id="UP001500552"/>
    </source>
</evidence>
<keyword evidence="1" id="KW-1133">Transmembrane helix</keyword>
<name>A0ABP8M7K4_9BACT</name>
<keyword evidence="3" id="KW-1185">Reference proteome</keyword>
<comment type="caution">
    <text evidence="2">The sequence shown here is derived from an EMBL/GenBank/DDBJ whole genome shotgun (WGS) entry which is preliminary data.</text>
</comment>
<feature type="transmembrane region" description="Helical" evidence="1">
    <location>
        <begin position="43"/>
        <end position="66"/>
    </location>
</feature>
<dbReference type="EMBL" id="BAABHC010000039">
    <property type="protein sequence ID" value="GAA4444815.1"/>
    <property type="molecule type" value="Genomic_DNA"/>
</dbReference>
<keyword evidence="1" id="KW-0812">Transmembrane</keyword>
<evidence type="ECO:0000256" key="1">
    <source>
        <dbReference type="SAM" id="Phobius"/>
    </source>
</evidence>
<feature type="transmembrane region" description="Helical" evidence="1">
    <location>
        <begin position="149"/>
        <end position="171"/>
    </location>
</feature>
<feature type="transmembrane region" description="Helical" evidence="1">
    <location>
        <begin position="110"/>
        <end position="137"/>
    </location>
</feature>
<protein>
    <recommendedName>
        <fullName evidence="4">Transmembrane protein</fullName>
    </recommendedName>
</protein>